<evidence type="ECO:0000259" key="4">
    <source>
        <dbReference type="PROSITE" id="PS50110"/>
    </source>
</evidence>
<feature type="domain" description="Response regulatory" evidence="4">
    <location>
        <begin position="5"/>
        <end position="120"/>
    </location>
</feature>
<dbReference type="EMBL" id="RLII01000037">
    <property type="protein sequence ID" value="RXE57766.1"/>
    <property type="molecule type" value="Genomic_DNA"/>
</dbReference>
<dbReference type="PROSITE" id="PS50110">
    <property type="entry name" value="RESPONSE_REGULATORY"/>
    <property type="match status" value="1"/>
</dbReference>
<evidence type="ECO:0000256" key="1">
    <source>
        <dbReference type="ARBA" id="ARBA00018672"/>
    </source>
</evidence>
<dbReference type="SMART" id="SM00448">
    <property type="entry name" value="REC"/>
    <property type="match status" value="1"/>
</dbReference>
<sequence>MEKTKILVVDDAFFMRKLLGNTLKDIGYSNIEFAQDGYEAVDKAKEMQPEVVTLDVSMPGMDGLEAIKKILQVSSDSKIIMVSAVTSDRVIRQAIKHGAVGYIPKPFSRKDVENGLKQHIHT</sequence>
<dbReference type="OrthoDB" id="9808843at2"/>
<evidence type="ECO:0000256" key="3">
    <source>
        <dbReference type="PROSITE-ProRule" id="PRU00169"/>
    </source>
</evidence>
<dbReference type="InterPro" id="IPR001789">
    <property type="entry name" value="Sig_transdc_resp-reg_receiver"/>
</dbReference>
<accession>A0A4Q0I0M3</accession>
<gene>
    <name evidence="5" type="ORF">EFD62_15850</name>
</gene>
<dbReference type="SUPFAM" id="SSF52172">
    <property type="entry name" value="CheY-like"/>
    <property type="match status" value="1"/>
</dbReference>
<proteinExistence type="predicted"/>
<keyword evidence="6" id="KW-1185">Reference proteome</keyword>
<reference evidence="6" key="1">
    <citation type="submission" date="2018-11" db="EMBL/GenBank/DDBJ databases">
        <title>Genome sequencing of a novel mesophilic and cellulolytic organism within the genus Hungateiclostridium.</title>
        <authorList>
            <person name="Rettenmaier R."/>
            <person name="Liebl W."/>
            <person name="Zverlov V."/>
        </authorList>
    </citation>
    <scope>NUCLEOTIDE SEQUENCE [LARGE SCALE GENOMIC DNA]</scope>
    <source>
        <strain evidence="6">N2K1</strain>
    </source>
</reference>
<dbReference type="AlphaFoldDB" id="A0A4Q0I0M3"/>
<evidence type="ECO:0000313" key="6">
    <source>
        <dbReference type="Proteomes" id="UP000289166"/>
    </source>
</evidence>
<dbReference type="GO" id="GO:0000160">
    <property type="term" value="P:phosphorelay signal transduction system"/>
    <property type="evidence" value="ECO:0007669"/>
    <property type="project" value="InterPro"/>
</dbReference>
<evidence type="ECO:0000256" key="2">
    <source>
        <dbReference type="ARBA" id="ARBA00024867"/>
    </source>
</evidence>
<dbReference type="Pfam" id="PF00072">
    <property type="entry name" value="Response_reg"/>
    <property type="match status" value="1"/>
</dbReference>
<name>A0A4Q0I0M3_9FIRM</name>
<comment type="function">
    <text evidence="2">May play the central regulatory role in sporulation. It may be an element of the effector pathway responsible for the activation of sporulation genes in response to nutritional stress. Spo0A may act in concert with spo0H (a sigma factor) to control the expression of some genes that are critical to the sporulation process.</text>
</comment>
<evidence type="ECO:0000313" key="5">
    <source>
        <dbReference type="EMBL" id="RXE57766.1"/>
    </source>
</evidence>
<organism evidence="5 6">
    <name type="scientific">Acetivibrio mesophilus</name>
    <dbReference type="NCBI Taxonomy" id="2487273"/>
    <lineage>
        <taxon>Bacteria</taxon>
        <taxon>Bacillati</taxon>
        <taxon>Bacillota</taxon>
        <taxon>Clostridia</taxon>
        <taxon>Eubacteriales</taxon>
        <taxon>Oscillospiraceae</taxon>
        <taxon>Acetivibrio</taxon>
    </lineage>
</organism>
<dbReference type="PANTHER" id="PTHR43228">
    <property type="entry name" value="TWO-COMPONENT RESPONSE REGULATOR"/>
    <property type="match status" value="1"/>
</dbReference>
<dbReference type="Gene3D" id="3.40.50.2300">
    <property type="match status" value="1"/>
</dbReference>
<keyword evidence="3" id="KW-0597">Phosphoprotein</keyword>
<dbReference type="RefSeq" id="WP_069194471.1">
    <property type="nucleotide sequence ID" value="NZ_RLII01000037.1"/>
</dbReference>
<dbReference type="PANTHER" id="PTHR43228:SF1">
    <property type="entry name" value="TWO-COMPONENT RESPONSE REGULATOR ARR22"/>
    <property type="match status" value="1"/>
</dbReference>
<dbReference type="InterPro" id="IPR011006">
    <property type="entry name" value="CheY-like_superfamily"/>
</dbReference>
<dbReference type="InterPro" id="IPR052048">
    <property type="entry name" value="ST_Response_Regulator"/>
</dbReference>
<feature type="modified residue" description="4-aspartylphosphate" evidence="3">
    <location>
        <position position="55"/>
    </location>
</feature>
<dbReference type="Proteomes" id="UP000289166">
    <property type="component" value="Unassembled WGS sequence"/>
</dbReference>
<comment type="caution">
    <text evidence="5">The sequence shown here is derived from an EMBL/GenBank/DDBJ whole genome shotgun (WGS) entry which is preliminary data.</text>
</comment>
<protein>
    <recommendedName>
        <fullName evidence="1">Stage 0 sporulation protein A homolog</fullName>
    </recommendedName>
</protein>